<dbReference type="HOGENOM" id="CLU_3207898_0_0_1"/>
<dbReference type="GeneID" id="5482001"/>
<accession>A7F5T4</accession>
<protein>
    <submittedName>
        <fullName evidence="1">Uncharacterized protein</fullName>
    </submittedName>
</protein>
<evidence type="ECO:0000313" key="2">
    <source>
        <dbReference type="Proteomes" id="UP000001312"/>
    </source>
</evidence>
<sequence>MAEASNKEGETIPSFLVVQGQVHLSNWYTETDFPVDWAIKPIFNG</sequence>
<organism evidence="1 2">
    <name type="scientific">Sclerotinia sclerotiorum (strain ATCC 18683 / 1980 / Ss-1)</name>
    <name type="common">White mold</name>
    <name type="synonym">Whetzelinia sclerotiorum</name>
    <dbReference type="NCBI Taxonomy" id="665079"/>
    <lineage>
        <taxon>Eukaryota</taxon>
        <taxon>Fungi</taxon>
        <taxon>Dikarya</taxon>
        <taxon>Ascomycota</taxon>
        <taxon>Pezizomycotina</taxon>
        <taxon>Leotiomycetes</taxon>
        <taxon>Helotiales</taxon>
        <taxon>Sclerotiniaceae</taxon>
        <taxon>Sclerotinia</taxon>
    </lineage>
</organism>
<dbReference type="Proteomes" id="UP000001312">
    <property type="component" value="Unassembled WGS sequence"/>
</dbReference>
<dbReference type="KEGG" id="ssl:SS1G_12962"/>
<evidence type="ECO:0000313" key="1">
    <source>
        <dbReference type="EMBL" id="EDN98105.1"/>
    </source>
</evidence>
<name>A7F5T4_SCLS1</name>
<gene>
    <name evidence="1" type="ORF">SS1G_12962</name>
</gene>
<proteinExistence type="predicted"/>
<dbReference type="EMBL" id="CH476643">
    <property type="protein sequence ID" value="EDN98105.1"/>
    <property type="molecule type" value="Genomic_DNA"/>
</dbReference>
<dbReference type="RefSeq" id="XP_001585870.1">
    <property type="nucleotide sequence ID" value="XM_001585820.1"/>
</dbReference>
<keyword evidence="2" id="KW-1185">Reference proteome</keyword>
<dbReference type="InParanoid" id="A7F5T4"/>
<reference evidence="2" key="1">
    <citation type="journal article" date="2011" name="PLoS Genet.">
        <title>Genomic analysis of the necrotrophic fungal pathogens Sclerotinia sclerotiorum and Botrytis cinerea.</title>
        <authorList>
            <person name="Amselem J."/>
            <person name="Cuomo C.A."/>
            <person name="van Kan J.A."/>
            <person name="Viaud M."/>
            <person name="Benito E.P."/>
            <person name="Couloux A."/>
            <person name="Coutinho P.M."/>
            <person name="de Vries R.P."/>
            <person name="Dyer P.S."/>
            <person name="Fillinger S."/>
            <person name="Fournier E."/>
            <person name="Gout L."/>
            <person name="Hahn M."/>
            <person name="Kohn L."/>
            <person name="Lapalu N."/>
            <person name="Plummer K.M."/>
            <person name="Pradier J.M."/>
            <person name="Quevillon E."/>
            <person name="Sharon A."/>
            <person name="Simon A."/>
            <person name="ten Have A."/>
            <person name="Tudzynski B."/>
            <person name="Tudzynski P."/>
            <person name="Wincker P."/>
            <person name="Andrew M."/>
            <person name="Anthouard V."/>
            <person name="Beever R.E."/>
            <person name="Beffa R."/>
            <person name="Benoit I."/>
            <person name="Bouzid O."/>
            <person name="Brault B."/>
            <person name="Chen Z."/>
            <person name="Choquer M."/>
            <person name="Collemare J."/>
            <person name="Cotton P."/>
            <person name="Danchin E.G."/>
            <person name="Da Silva C."/>
            <person name="Gautier A."/>
            <person name="Giraud C."/>
            <person name="Giraud T."/>
            <person name="Gonzalez C."/>
            <person name="Grossetete S."/>
            <person name="Guldener U."/>
            <person name="Henrissat B."/>
            <person name="Howlett B.J."/>
            <person name="Kodira C."/>
            <person name="Kretschmer M."/>
            <person name="Lappartient A."/>
            <person name="Leroch M."/>
            <person name="Levis C."/>
            <person name="Mauceli E."/>
            <person name="Neuveglise C."/>
            <person name="Oeser B."/>
            <person name="Pearson M."/>
            <person name="Poulain J."/>
            <person name="Poussereau N."/>
            <person name="Quesneville H."/>
            <person name="Rascle C."/>
            <person name="Schumacher J."/>
            <person name="Segurens B."/>
            <person name="Sexton A."/>
            <person name="Silva E."/>
            <person name="Sirven C."/>
            <person name="Soanes D.M."/>
            <person name="Talbot N.J."/>
            <person name="Templeton M."/>
            <person name="Yandava C."/>
            <person name="Yarden O."/>
            <person name="Zeng Q."/>
            <person name="Rollins J.A."/>
            <person name="Lebrun M.H."/>
            <person name="Dickman M."/>
        </authorList>
    </citation>
    <scope>NUCLEOTIDE SEQUENCE [LARGE SCALE GENOMIC DNA]</scope>
    <source>
        <strain evidence="2">ATCC 18683 / 1980 / Ss-1</strain>
    </source>
</reference>
<dbReference type="AlphaFoldDB" id="A7F5T4"/>